<reference evidence="2" key="1">
    <citation type="submission" date="2016-11" db="UniProtKB">
        <authorList>
            <consortium name="WormBaseParasite"/>
        </authorList>
    </citation>
    <scope>IDENTIFICATION</scope>
    <source>
        <strain evidence="2">KR3021</strain>
    </source>
</reference>
<accession>A0AC35U0Y8</accession>
<organism evidence="1 2">
    <name type="scientific">Rhabditophanes sp. KR3021</name>
    <dbReference type="NCBI Taxonomy" id="114890"/>
    <lineage>
        <taxon>Eukaryota</taxon>
        <taxon>Metazoa</taxon>
        <taxon>Ecdysozoa</taxon>
        <taxon>Nematoda</taxon>
        <taxon>Chromadorea</taxon>
        <taxon>Rhabditida</taxon>
        <taxon>Tylenchina</taxon>
        <taxon>Panagrolaimomorpha</taxon>
        <taxon>Strongyloidoidea</taxon>
        <taxon>Alloionematidae</taxon>
        <taxon>Rhabditophanes</taxon>
    </lineage>
</organism>
<dbReference type="Proteomes" id="UP000095286">
    <property type="component" value="Unplaced"/>
</dbReference>
<protein>
    <submittedName>
        <fullName evidence="2">Saposin B-type domain-containing protein</fullName>
    </submittedName>
</protein>
<dbReference type="WBParaSite" id="RSKR_0000645200.1">
    <property type="protein sequence ID" value="RSKR_0000645200.1"/>
    <property type="gene ID" value="RSKR_0000645200"/>
</dbReference>
<evidence type="ECO:0000313" key="1">
    <source>
        <dbReference type="Proteomes" id="UP000095286"/>
    </source>
</evidence>
<evidence type="ECO:0000313" key="2">
    <source>
        <dbReference type="WBParaSite" id="RSKR_0000645200.1"/>
    </source>
</evidence>
<proteinExistence type="predicted"/>
<name>A0AC35U0Y8_9BILA</name>
<sequence>MKLFAFFFVFMLMSSFALASEKCKLCKKTVTELEKYVNAHEGSAAGAEDVVCDIVSDGISILKSLCEELLKKEVDHLLKGIEHKESPEKICKDVHFC</sequence>